<keyword evidence="3 9" id="KW-0813">Transport</keyword>
<dbReference type="GO" id="GO:0140359">
    <property type="term" value="F:ABC-type transporter activity"/>
    <property type="evidence" value="ECO:0007669"/>
    <property type="project" value="InterPro"/>
</dbReference>
<dbReference type="RefSeq" id="WP_012927018.1">
    <property type="nucleotide sequence ID" value="NC_013730.1"/>
</dbReference>
<evidence type="ECO:0000256" key="9">
    <source>
        <dbReference type="RuleBase" id="RU361157"/>
    </source>
</evidence>
<feature type="domain" description="ABC transmembrane type-2" evidence="10">
    <location>
        <begin position="52"/>
        <end position="278"/>
    </location>
</feature>
<feature type="transmembrane region" description="Helical" evidence="9">
    <location>
        <begin position="78"/>
        <end position="99"/>
    </location>
</feature>
<keyword evidence="6 9" id="KW-0812">Transmembrane</keyword>
<proteinExistence type="inferred from homology"/>
<dbReference type="InterPro" id="IPR047817">
    <property type="entry name" value="ABC2_TM_bact-type"/>
</dbReference>
<evidence type="ECO:0000313" key="12">
    <source>
        <dbReference type="Proteomes" id="UP000002028"/>
    </source>
</evidence>
<evidence type="ECO:0000313" key="11">
    <source>
        <dbReference type="EMBL" id="ADB38483.1"/>
    </source>
</evidence>
<feature type="transmembrane region" description="Helical" evidence="9">
    <location>
        <begin position="51"/>
        <end position="71"/>
    </location>
</feature>
<dbReference type="AlphaFoldDB" id="D2QGH5"/>
<keyword evidence="12" id="KW-1185">Reference proteome</keyword>
<dbReference type="PROSITE" id="PS51012">
    <property type="entry name" value="ABC_TM2"/>
    <property type="match status" value="1"/>
</dbReference>
<comment type="caution">
    <text evidence="9">Lacks conserved residue(s) required for the propagation of feature annotation.</text>
</comment>
<dbReference type="PRINTS" id="PR00164">
    <property type="entry name" value="ABC2TRNSPORT"/>
</dbReference>
<dbReference type="KEGG" id="sli:Slin_2464"/>
<dbReference type="eggNOG" id="COG1682">
    <property type="taxonomic scope" value="Bacteria"/>
</dbReference>
<evidence type="ECO:0000256" key="2">
    <source>
        <dbReference type="ARBA" id="ARBA00007783"/>
    </source>
</evidence>
<dbReference type="HOGENOM" id="CLU_060703_3_0_10"/>
<dbReference type="PANTHER" id="PTHR30413:SF8">
    <property type="entry name" value="TRANSPORT PERMEASE PROTEIN"/>
    <property type="match status" value="1"/>
</dbReference>
<keyword evidence="8 9" id="KW-0472">Membrane</keyword>
<evidence type="ECO:0000256" key="1">
    <source>
        <dbReference type="ARBA" id="ARBA00004429"/>
    </source>
</evidence>
<evidence type="ECO:0000259" key="10">
    <source>
        <dbReference type="PROSITE" id="PS51012"/>
    </source>
</evidence>
<evidence type="ECO:0000256" key="5">
    <source>
        <dbReference type="ARBA" id="ARBA00022519"/>
    </source>
</evidence>
<evidence type="ECO:0000256" key="3">
    <source>
        <dbReference type="ARBA" id="ARBA00022448"/>
    </source>
</evidence>
<dbReference type="Proteomes" id="UP000002028">
    <property type="component" value="Chromosome"/>
</dbReference>
<keyword evidence="4 9" id="KW-1003">Cell membrane</keyword>
<dbReference type="GO" id="GO:0043190">
    <property type="term" value="C:ATP-binding cassette (ABC) transporter complex"/>
    <property type="evidence" value="ECO:0007669"/>
    <property type="project" value="InterPro"/>
</dbReference>
<keyword evidence="7 9" id="KW-1133">Transmembrane helix</keyword>
<dbReference type="InterPro" id="IPR000412">
    <property type="entry name" value="ABC_2_transport"/>
</dbReference>
<dbReference type="EMBL" id="CP001769">
    <property type="protein sequence ID" value="ADB38483.1"/>
    <property type="molecule type" value="Genomic_DNA"/>
</dbReference>
<evidence type="ECO:0000256" key="4">
    <source>
        <dbReference type="ARBA" id="ARBA00022475"/>
    </source>
</evidence>
<feature type="transmembrane region" description="Helical" evidence="9">
    <location>
        <begin position="165"/>
        <end position="192"/>
    </location>
</feature>
<sequence>MNRTDNQSEWDWQITNSTRWWQLNLREVWTYRNLLARLVRRDFLLSYQQTLLGPLWTLLQPLLTVFTYVLVFSKLVGISTGTVPPVLFYLTGTILWGLFNDVFTGTSTTFTTNADLFSKVYFPRLVMPFAFVSAQLMRLLVQLALLAAFLVFYSFRTDVTIHINAWALALPGILIVVALLGLAGGLIFSVITAKYRDLMNVVPILMRILMYVTPVIYPMDIIPVKVRWILAINPMTPMFELFRYGLLGEGTFTSVQLIYSLVCTVACLLVGLFLFNKQKDALMDIL</sequence>
<gene>
    <name evidence="11" type="ordered locus">Slin_2464</name>
</gene>
<dbReference type="PANTHER" id="PTHR30413">
    <property type="entry name" value="INNER MEMBRANE TRANSPORT PERMEASE"/>
    <property type="match status" value="1"/>
</dbReference>
<evidence type="ECO:0000256" key="8">
    <source>
        <dbReference type="ARBA" id="ARBA00023136"/>
    </source>
</evidence>
<protein>
    <recommendedName>
        <fullName evidence="9">Transport permease protein</fullName>
    </recommendedName>
</protein>
<name>D2QGH5_SPILD</name>
<dbReference type="Pfam" id="PF01061">
    <property type="entry name" value="ABC2_membrane"/>
    <property type="match status" value="1"/>
</dbReference>
<organism evidence="11 12">
    <name type="scientific">Spirosoma linguale (strain ATCC 33905 / DSM 74 / LMG 10896 / Claus 1)</name>
    <dbReference type="NCBI Taxonomy" id="504472"/>
    <lineage>
        <taxon>Bacteria</taxon>
        <taxon>Pseudomonadati</taxon>
        <taxon>Bacteroidota</taxon>
        <taxon>Cytophagia</taxon>
        <taxon>Cytophagales</taxon>
        <taxon>Cytophagaceae</taxon>
        <taxon>Spirosoma</taxon>
    </lineage>
</organism>
<feature type="transmembrane region" description="Helical" evidence="9">
    <location>
        <begin position="257"/>
        <end position="275"/>
    </location>
</feature>
<accession>D2QGH5</accession>
<evidence type="ECO:0000256" key="6">
    <source>
        <dbReference type="ARBA" id="ARBA00022692"/>
    </source>
</evidence>
<dbReference type="STRING" id="504472.Slin_2464"/>
<dbReference type="InterPro" id="IPR013525">
    <property type="entry name" value="ABC2_TM"/>
</dbReference>
<comment type="subcellular location">
    <subcellularLocation>
        <location evidence="1">Cell inner membrane</location>
        <topology evidence="1">Multi-pass membrane protein</topology>
    </subcellularLocation>
    <subcellularLocation>
        <location evidence="9">Cell membrane</location>
        <topology evidence="9">Multi-pass membrane protein</topology>
    </subcellularLocation>
</comment>
<dbReference type="GO" id="GO:0015920">
    <property type="term" value="P:lipopolysaccharide transport"/>
    <property type="evidence" value="ECO:0007669"/>
    <property type="project" value="TreeGrafter"/>
</dbReference>
<reference evidence="11 12" key="1">
    <citation type="journal article" date="2010" name="Stand. Genomic Sci.">
        <title>Complete genome sequence of Spirosoma linguale type strain (1).</title>
        <authorList>
            <person name="Lail K."/>
            <person name="Sikorski J."/>
            <person name="Saunders E."/>
            <person name="Lapidus A."/>
            <person name="Glavina Del Rio T."/>
            <person name="Copeland A."/>
            <person name="Tice H."/>
            <person name="Cheng J.-F."/>
            <person name="Lucas S."/>
            <person name="Nolan M."/>
            <person name="Bruce D."/>
            <person name="Goodwin L."/>
            <person name="Pitluck S."/>
            <person name="Ivanova N."/>
            <person name="Mavromatis K."/>
            <person name="Ovchinnikova G."/>
            <person name="Pati A."/>
            <person name="Chen A."/>
            <person name="Palaniappan K."/>
            <person name="Land M."/>
            <person name="Hauser L."/>
            <person name="Chang Y.-J."/>
            <person name="Jeffries C.D."/>
            <person name="Chain P."/>
            <person name="Brettin T."/>
            <person name="Detter J.C."/>
            <person name="Schuetze A."/>
            <person name="Rohde M."/>
            <person name="Tindall B.J."/>
            <person name="Goeker M."/>
            <person name="Bristow J."/>
            <person name="Eisen J.A."/>
            <person name="Markowitz V."/>
            <person name="Hugenholtz P."/>
            <person name="Kyrpides N.C."/>
            <person name="Klenk H.-P."/>
            <person name="Chen F."/>
        </authorList>
    </citation>
    <scope>NUCLEOTIDE SEQUENCE [LARGE SCALE GENOMIC DNA]</scope>
    <source>
        <strain evidence="12">ATCC 33905 / DSM 74 / LMG 10896 / Claus 1</strain>
    </source>
</reference>
<keyword evidence="5" id="KW-0997">Cell inner membrane</keyword>
<evidence type="ECO:0000256" key="7">
    <source>
        <dbReference type="ARBA" id="ARBA00022989"/>
    </source>
</evidence>
<comment type="similarity">
    <text evidence="2 9">Belongs to the ABC-2 integral membrane protein family.</text>
</comment>
<feature type="transmembrane region" description="Helical" evidence="9">
    <location>
        <begin position="125"/>
        <end position="153"/>
    </location>
</feature>